<protein>
    <submittedName>
        <fullName evidence="1">Uncharacterized protein</fullName>
    </submittedName>
</protein>
<name>A0A5M9JBJ6_MONFR</name>
<accession>A0A5M9JBJ6</accession>
<dbReference type="OrthoDB" id="3467929at2759"/>
<dbReference type="Proteomes" id="UP000322873">
    <property type="component" value="Unassembled WGS sequence"/>
</dbReference>
<reference evidence="1 2" key="1">
    <citation type="submission" date="2019-06" db="EMBL/GenBank/DDBJ databases">
        <title>Genome Sequence of the Brown Rot Fungal Pathogen Monilinia fructicola.</title>
        <authorList>
            <person name="De Miccolis Angelini R.M."/>
            <person name="Landi L."/>
            <person name="Abate D."/>
            <person name="Pollastro S."/>
            <person name="Romanazzi G."/>
            <person name="Faretra F."/>
        </authorList>
    </citation>
    <scope>NUCLEOTIDE SEQUENCE [LARGE SCALE GENOMIC DNA]</scope>
    <source>
        <strain evidence="1 2">Mfrc123</strain>
    </source>
</reference>
<sequence>MVRFFPDETRNGSTPVLAPGFLAAYANFGGKTVCYHVREDLVRSQGSANLILDITGSSHQNPMTVQPSFAFALDLLMKWLEDGFLIELGNRGHDRTVAEEAGDPVDNVAWPTSVIDLCVLCELLECPLIFNDAIDHFALLHTSQDISEESIKRIYETTDRQSSLRRLVADIISSQAAQGGHLKYITIATVIPEFLADMWLRLPLRGSSLYSHDGVMIHDGLTDYHLIV</sequence>
<comment type="caution">
    <text evidence="1">The sequence shown here is derived from an EMBL/GenBank/DDBJ whole genome shotgun (WGS) entry which is preliminary data.</text>
</comment>
<keyword evidence="2" id="KW-1185">Reference proteome</keyword>
<dbReference type="VEuPathDB" id="FungiDB:MFRU_039g00670"/>
<evidence type="ECO:0000313" key="1">
    <source>
        <dbReference type="EMBL" id="KAA8566127.1"/>
    </source>
</evidence>
<evidence type="ECO:0000313" key="2">
    <source>
        <dbReference type="Proteomes" id="UP000322873"/>
    </source>
</evidence>
<proteinExistence type="predicted"/>
<dbReference type="EMBL" id="VICG01000012">
    <property type="protein sequence ID" value="KAA8566127.1"/>
    <property type="molecule type" value="Genomic_DNA"/>
</dbReference>
<dbReference type="AlphaFoldDB" id="A0A5M9JBJ6"/>
<organism evidence="1 2">
    <name type="scientific">Monilinia fructicola</name>
    <name type="common">Brown rot fungus</name>
    <name type="synonym">Ciboria fructicola</name>
    <dbReference type="NCBI Taxonomy" id="38448"/>
    <lineage>
        <taxon>Eukaryota</taxon>
        <taxon>Fungi</taxon>
        <taxon>Dikarya</taxon>
        <taxon>Ascomycota</taxon>
        <taxon>Pezizomycotina</taxon>
        <taxon>Leotiomycetes</taxon>
        <taxon>Helotiales</taxon>
        <taxon>Sclerotiniaceae</taxon>
        <taxon>Monilinia</taxon>
    </lineage>
</organism>
<gene>
    <name evidence="1" type="ORF">EYC84_008730</name>
</gene>